<sequence length="479" mass="51180">MTTSTSRTLATFVGVPEMSRQWLEAIDAAHPSADARTVVAAVLASDFNACARGGALASATRGAIARGAHVVQLDEWLNARAPSDARYDEGACRAPGSGARCLKMRLTDGARTYVAYEYDACGALSGGAMKAGMKVRLTHPYVAEDGALWLRDENVCVLGGEVRALERARERVVDVFARANRPGVMKREEEAMKAAWGVEAESRIRTDASADASARPRGDGGRAPAAASTVAPVTTAAPVRATTAAPDVSTVVRETQIVEVLEIDDDEDARDVEDAHDPIVDPTPSERVTRNSQRVRDSLPSSSGGGTRGTPVVGADARYVAERLNATGVRGAWTYIAALKAVRDDLADDDKPVIHGWISKVGAIELQTAGSAPKWRARVQISDSTGYVNAWMRSSVLELAAGVTISQYIAASLDERKSIMDALGARLGTFCGRIKLSDFKSKNVVVFKLDQQPTKFASGVGKALEERRAEFARMRHNAR</sequence>
<evidence type="ECO:0000259" key="4">
    <source>
        <dbReference type="Pfam" id="PF08585"/>
    </source>
</evidence>
<dbReference type="GO" id="GO:0000724">
    <property type="term" value="P:double-strand break repair via homologous recombination"/>
    <property type="evidence" value="ECO:0007669"/>
    <property type="project" value="TreeGrafter"/>
</dbReference>
<feature type="compositionally biased region" description="Low complexity" evidence="3">
    <location>
        <begin position="222"/>
        <end position="233"/>
    </location>
</feature>
<dbReference type="GO" id="GO:0000712">
    <property type="term" value="P:resolution of meiotic recombination intermediates"/>
    <property type="evidence" value="ECO:0007669"/>
    <property type="project" value="TreeGrafter"/>
</dbReference>
<comment type="similarity">
    <text evidence="1">Belongs to the RMI1 family.</text>
</comment>
<feature type="region of interest" description="Disordered" evidence="3">
    <location>
        <begin position="206"/>
        <end position="233"/>
    </location>
</feature>
<name>A0A7S0KPL6_9CHLO</name>
<dbReference type="Gene3D" id="2.40.50.770">
    <property type="entry name" value="RecQ-mediated genome instability protein Rmi1, C-terminal domain"/>
    <property type="match status" value="1"/>
</dbReference>
<feature type="region of interest" description="Disordered" evidence="3">
    <location>
        <begin position="262"/>
        <end position="312"/>
    </location>
</feature>
<feature type="compositionally biased region" description="Acidic residues" evidence="3">
    <location>
        <begin position="262"/>
        <end position="271"/>
    </location>
</feature>
<reference evidence="5" key="1">
    <citation type="submission" date="2021-01" db="EMBL/GenBank/DDBJ databases">
        <authorList>
            <person name="Corre E."/>
            <person name="Pelletier E."/>
            <person name="Niang G."/>
            <person name="Scheremetjew M."/>
            <person name="Finn R."/>
            <person name="Kale V."/>
            <person name="Holt S."/>
            <person name="Cochrane G."/>
            <person name="Meng A."/>
            <person name="Brown T."/>
            <person name="Cohen L."/>
        </authorList>
    </citation>
    <scope>NUCLEOTIDE SEQUENCE</scope>
    <source>
        <strain evidence="5">Clade-D-RCC2572</strain>
    </source>
</reference>
<evidence type="ECO:0000256" key="3">
    <source>
        <dbReference type="SAM" id="MobiDB-lite"/>
    </source>
</evidence>
<evidence type="ECO:0000313" key="5">
    <source>
        <dbReference type="EMBL" id="CAD8588227.1"/>
    </source>
</evidence>
<dbReference type="GO" id="GO:0016604">
    <property type="term" value="C:nuclear body"/>
    <property type="evidence" value="ECO:0007669"/>
    <property type="project" value="TreeGrafter"/>
</dbReference>
<feature type="compositionally biased region" description="Basic and acidic residues" evidence="3">
    <location>
        <begin position="206"/>
        <end position="220"/>
    </location>
</feature>
<gene>
    <name evidence="5" type="ORF">OMED0929_LOCUS6853</name>
</gene>
<accession>A0A7S0KPL6</accession>
<evidence type="ECO:0000256" key="1">
    <source>
        <dbReference type="ARBA" id="ARBA00006395"/>
    </source>
</evidence>
<dbReference type="AlphaFoldDB" id="A0A7S0KPL6"/>
<protein>
    <recommendedName>
        <fullName evidence="2">RecQ-mediated genome instability protein 1</fullName>
    </recommendedName>
</protein>
<dbReference type="InterPro" id="IPR042470">
    <property type="entry name" value="RMI1_N_C_sf"/>
</dbReference>
<proteinExistence type="inferred from homology"/>
<dbReference type="Pfam" id="PF08585">
    <property type="entry name" value="RMI1_N_C"/>
    <property type="match status" value="1"/>
</dbReference>
<dbReference type="EMBL" id="HBEW01008113">
    <property type="protein sequence ID" value="CAD8588227.1"/>
    <property type="molecule type" value="Transcribed_RNA"/>
</dbReference>
<feature type="domain" description="RecQ mediated genome instability protein 1 OB-fold" evidence="4">
    <location>
        <begin position="60"/>
        <end position="170"/>
    </location>
</feature>
<evidence type="ECO:0000256" key="2">
    <source>
        <dbReference type="ARBA" id="ARBA00018987"/>
    </source>
</evidence>
<organism evidence="5">
    <name type="scientific">Ostreococcus mediterraneus</name>
    <dbReference type="NCBI Taxonomy" id="1486918"/>
    <lineage>
        <taxon>Eukaryota</taxon>
        <taxon>Viridiplantae</taxon>
        <taxon>Chlorophyta</taxon>
        <taxon>Mamiellophyceae</taxon>
        <taxon>Mamiellales</taxon>
        <taxon>Bathycoccaceae</taxon>
        <taxon>Ostreococcus</taxon>
    </lineage>
</organism>
<dbReference type="PANTHER" id="PTHR14790:SF15">
    <property type="entry name" value="RECQ-MEDIATED GENOME INSTABILITY PROTEIN 1"/>
    <property type="match status" value="1"/>
</dbReference>
<dbReference type="PANTHER" id="PTHR14790">
    <property type="entry name" value="RECQ-MEDIATED GENOME INSTABILITY PROTEIN 1 RMI1"/>
    <property type="match status" value="1"/>
</dbReference>
<dbReference type="InterPro" id="IPR013894">
    <property type="entry name" value="RMI1_OB"/>
</dbReference>
<dbReference type="GO" id="GO:0031422">
    <property type="term" value="C:RecQ family helicase-topoisomerase III complex"/>
    <property type="evidence" value="ECO:0007669"/>
    <property type="project" value="TreeGrafter"/>
</dbReference>